<dbReference type="InterPro" id="IPR023561">
    <property type="entry name" value="Carbonic_anhydrase_a-class"/>
</dbReference>
<keyword evidence="5" id="KW-0456">Lyase</keyword>
<keyword evidence="3" id="KW-0479">Metal-binding</keyword>
<dbReference type="PROSITE" id="PS51144">
    <property type="entry name" value="ALPHA_CA_2"/>
    <property type="match status" value="1"/>
</dbReference>
<dbReference type="CDD" id="cd03124">
    <property type="entry name" value="alpha_CA_prokaryotic_like"/>
    <property type="match status" value="1"/>
</dbReference>
<reference evidence="9" key="1">
    <citation type="submission" date="2023-06" db="EMBL/GenBank/DDBJ databases">
        <authorList>
            <person name="Zhang S."/>
        </authorList>
    </citation>
    <scope>NUCLEOTIDE SEQUENCE</scope>
    <source>
        <strain evidence="9">SG2303</strain>
    </source>
</reference>
<dbReference type="PANTHER" id="PTHR18952:SF265">
    <property type="entry name" value="CARBONIC ANHYDRASE"/>
    <property type="match status" value="1"/>
</dbReference>
<comment type="caution">
    <text evidence="9">The sequence shown here is derived from an EMBL/GenBank/DDBJ whole genome shotgun (WGS) entry which is preliminary data.</text>
</comment>
<evidence type="ECO:0000256" key="2">
    <source>
        <dbReference type="ARBA" id="ARBA00012925"/>
    </source>
</evidence>
<dbReference type="EMBL" id="JAUEDK010000006">
    <property type="protein sequence ID" value="MDN0074210.1"/>
    <property type="molecule type" value="Genomic_DNA"/>
</dbReference>
<evidence type="ECO:0000256" key="6">
    <source>
        <dbReference type="ARBA" id="ARBA00048348"/>
    </source>
</evidence>
<keyword evidence="10" id="KW-1185">Reference proteome</keyword>
<protein>
    <recommendedName>
        <fullName evidence="2">carbonic anhydrase</fullName>
        <ecNumber evidence="2">4.2.1.1</ecNumber>
    </recommendedName>
</protein>
<keyword evidence="4" id="KW-0862">Zinc</keyword>
<feature type="domain" description="Alpha-carbonic anhydrase" evidence="8">
    <location>
        <begin position="24"/>
        <end position="242"/>
    </location>
</feature>
<name>A0ABT7XKD9_9NEIS</name>
<proteinExistence type="inferred from homology"/>
<gene>
    <name evidence="9" type="ORF">QU481_04810</name>
</gene>
<dbReference type="InterPro" id="IPR036398">
    <property type="entry name" value="CA_dom_sf"/>
</dbReference>
<dbReference type="Pfam" id="PF00194">
    <property type="entry name" value="Carb_anhydrase"/>
    <property type="match status" value="1"/>
</dbReference>
<evidence type="ECO:0000259" key="8">
    <source>
        <dbReference type="PROSITE" id="PS51144"/>
    </source>
</evidence>
<dbReference type="SUPFAM" id="SSF51069">
    <property type="entry name" value="Carbonic anhydrase"/>
    <property type="match status" value="1"/>
</dbReference>
<sequence>MNKNIAVLLLSLFAAPTWAAGASPHWNYKQADWASLAPEFQLCKLGQTQSPIDIRGAKPTVLAPLRFDYRTGSATLVNNGHAIELKPAAGNRLSLAEGDFELLQLHFHAPSEEMVEGKRYPLVAHLVHKNAKNELAVVAVLFELGRDNPALAPLLATLPDQPGTSRPLSAPFDPAALLPAKRDYYAYTGSLTTPPCSEGVRWRVLKQPVELSERQLAALQRLYPMNARPVQPLNGRTILESGG</sequence>
<dbReference type="EC" id="4.2.1.1" evidence="2"/>
<accession>A0ABT7XKD9</accession>
<organism evidence="9 10">
    <name type="scientific">Crenobacter oryzisoli</name>
    <dbReference type="NCBI Taxonomy" id="3056844"/>
    <lineage>
        <taxon>Bacteria</taxon>
        <taxon>Pseudomonadati</taxon>
        <taxon>Pseudomonadota</taxon>
        <taxon>Betaproteobacteria</taxon>
        <taxon>Neisseriales</taxon>
        <taxon>Neisseriaceae</taxon>
        <taxon>Crenobacter</taxon>
    </lineage>
</organism>
<evidence type="ECO:0000256" key="5">
    <source>
        <dbReference type="ARBA" id="ARBA00023239"/>
    </source>
</evidence>
<comment type="catalytic activity">
    <reaction evidence="6">
        <text>hydrogencarbonate + H(+) = CO2 + H2O</text>
        <dbReference type="Rhea" id="RHEA:10748"/>
        <dbReference type="ChEBI" id="CHEBI:15377"/>
        <dbReference type="ChEBI" id="CHEBI:15378"/>
        <dbReference type="ChEBI" id="CHEBI:16526"/>
        <dbReference type="ChEBI" id="CHEBI:17544"/>
        <dbReference type="EC" id="4.2.1.1"/>
    </reaction>
</comment>
<evidence type="ECO:0000313" key="10">
    <source>
        <dbReference type="Proteomes" id="UP001168540"/>
    </source>
</evidence>
<evidence type="ECO:0000256" key="3">
    <source>
        <dbReference type="ARBA" id="ARBA00022723"/>
    </source>
</evidence>
<dbReference type="PANTHER" id="PTHR18952">
    <property type="entry name" value="CARBONIC ANHYDRASE"/>
    <property type="match status" value="1"/>
</dbReference>
<keyword evidence="7" id="KW-0732">Signal</keyword>
<evidence type="ECO:0000256" key="1">
    <source>
        <dbReference type="ARBA" id="ARBA00010718"/>
    </source>
</evidence>
<evidence type="ECO:0000313" key="9">
    <source>
        <dbReference type="EMBL" id="MDN0074210.1"/>
    </source>
</evidence>
<evidence type="ECO:0000256" key="7">
    <source>
        <dbReference type="SAM" id="SignalP"/>
    </source>
</evidence>
<dbReference type="Proteomes" id="UP001168540">
    <property type="component" value="Unassembled WGS sequence"/>
</dbReference>
<dbReference type="SMART" id="SM01057">
    <property type="entry name" value="Carb_anhydrase"/>
    <property type="match status" value="1"/>
</dbReference>
<dbReference type="RefSeq" id="WP_289828765.1">
    <property type="nucleotide sequence ID" value="NZ_JAUEDK010000006.1"/>
</dbReference>
<evidence type="ECO:0000256" key="4">
    <source>
        <dbReference type="ARBA" id="ARBA00022833"/>
    </source>
</evidence>
<dbReference type="InterPro" id="IPR001148">
    <property type="entry name" value="CA_dom"/>
</dbReference>
<comment type="similarity">
    <text evidence="1">Belongs to the alpha-carbonic anhydrase family.</text>
</comment>
<dbReference type="InterPro" id="IPR041891">
    <property type="entry name" value="Alpha_CA_prokaryot-like"/>
</dbReference>
<dbReference type="Gene3D" id="3.10.200.10">
    <property type="entry name" value="Alpha carbonic anhydrase"/>
    <property type="match status" value="1"/>
</dbReference>
<feature type="chain" id="PRO_5047099294" description="carbonic anhydrase" evidence="7">
    <location>
        <begin position="20"/>
        <end position="243"/>
    </location>
</feature>
<feature type="signal peptide" evidence="7">
    <location>
        <begin position="1"/>
        <end position="19"/>
    </location>
</feature>